<evidence type="ECO:0000313" key="3">
    <source>
        <dbReference type="EMBL" id="RHN48533.1"/>
    </source>
</evidence>
<dbReference type="Proteomes" id="UP000265566">
    <property type="component" value="Chromosome 7"/>
</dbReference>
<dbReference type="GO" id="GO:0016757">
    <property type="term" value="F:glycosyltransferase activity"/>
    <property type="evidence" value="ECO:0007669"/>
    <property type="project" value="UniProtKB-KW"/>
</dbReference>
<feature type="transmembrane region" description="Helical" evidence="1">
    <location>
        <begin position="52"/>
        <end position="72"/>
    </location>
</feature>
<dbReference type="PANTHER" id="PTHR36485">
    <property type="entry name" value="OS01G0939000 PROTEIN"/>
    <property type="match status" value="1"/>
</dbReference>
<dbReference type="PANTHER" id="PTHR36485:SF1">
    <property type="entry name" value="TRANSMEMBRANE PROTEIN"/>
    <property type="match status" value="1"/>
</dbReference>
<dbReference type="Proteomes" id="UP000002051">
    <property type="component" value="Unassembled WGS sequence"/>
</dbReference>
<dbReference type="EMBL" id="CM001223">
    <property type="protein sequence ID" value="AES81920.1"/>
    <property type="molecule type" value="Genomic_DNA"/>
</dbReference>
<organism evidence="2 5">
    <name type="scientific">Medicago truncatula</name>
    <name type="common">Barrel medic</name>
    <name type="synonym">Medicago tribuloides</name>
    <dbReference type="NCBI Taxonomy" id="3880"/>
    <lineage>
        <taxon>Eukaryota</taxon>
        <taxon>Viridiplantae</taxon>
        <taxon>Streptophyta</taxon>
        <taxon>Embryophyta</taxon>
        <taxon>Tracheophyta</taxon>
        <taxon>Spermatophyta</taxon>
        <taxon>Magnoliopsida</taxon>
        <taxon>eudicotyledons</taxon>
        <taxon>Gunneridae</taxon>
        <taxon>Pentapetalae</taxon>
        <taxon>rosids</taxon>
        <taxon>fabids</taxon>
        <taxon>Fabales</taxon>
        <taxon>Fabaceae</taxon>
        <taxon>Papilionoideae</taxon>
        <taxon>50 kb inversion clade</taxon>
        <taxon>NPAAA clade</taxon>
        <taxon>Hologalegina</taxon>
        <taxon>IRL clade</taxon>
        <taxon>Trifolieae</taxon>
        <taxon>Medicago</taxon>
    </lineage>
</organism>
<evidence type="ECO:0000256" key="1">
    <source>
        <dbReference type="SAM" id="Phobius"/>
    </source>
</evidence>
<accession>G7L3Y1</accession>
<evidence type="ECO:0000313" key="5">
    <source>
        <dbReference type="Proteomes" id="UP000002051"/>
    </source>
</evidence>
<reference evidence="2 5" key="2">
    <citation type="journal article" date="2014" name="BMC Genomics">
        <title>An improved genome release (version Mt4.0) for the model legume Medicago truncatula.</title>
        <authorList>
            <person name="Tang H."/>
            <person name="Krishnakumar V."/>
            <person name="Bidwell S."/>
            <person name="Rosen B."/>
            <person name="Chan A."/>
            <person name="Zhou S."/>
            <person name="Gentzbittel L."/>
            <person name="Childs K.L."/>
            <person name="Yandell M."/>
            <person name="Gundlach H."/>
            <person name="Mayer K.F."/>
            <person name="Schwartz D.C."/>
            <person name="Town C.D."/>
        </authorList>
    </citation>
    <scope>GENOME REANNOTATION</scope>
    <source>
        <strain evidence="4 5">cv. Jemalong A17</strain>
    </source>
</reference>
<dbReference type="AlphaFoldDB" id="G7L3Y1"/>
<evidence type="ECO:0000313" key="2">
    <source>
        <dbReference type="EMBL" id="AES81920.1"/>
    </source>
</evidence>
<dbReference type="OMA" id="MENDRYY"/>
<keyword evidence="3" id="KW-0328">Glycosyltransferase</keyword>
<proteinExistence type="predicted"/>
<evidence type="ECO:0000313" key="6">
    <source>
        <dbReference type="Proteomes" id="UP000265566"/>
    </source>
</evidence>
<dbReference type="Pfam" id="PF15159">
    <property type="entry name" value="PIG-Y"/>
    <property type="match status" value="1"/>
</dbReference>
<keyword evidence="1" id="KW-0472">Membrane</keyword>
<reference evidence="6" key="4">
    <citation type="journal article" date="2018" name="Nat. Plants">
        <title>Whole-genome landscape of Medicago truncatula symbiotic genes.</title>
        <authorList>
            <person name="Pecrix Y."/>
            <person name="Staton S.E."/>
            <person name="Sallet E."/>
            <person name="Lelandais-Briere C."/>
            <person name="Moreau S."/>
            <person name="Carrere S."/>
            <person name="Blein T."/>
            <person name="Jardinaud M.F."/>
            <person name="Latrasse D."/>
            <person name="Zouine M."/>
            <person name="Zahm M."/>
            <person name="Kreplak J."/>
            <person name="Mayjonade B."/>
            <person name="Satge C."/>
            <person name="Perez M."/>
            <person name="Cauet S."/>
            <person name="Marande W."/>
            <person name="Chantry-Darmon C."/>
            <person name="Lopez-Roques C."/>
            <person name="Bouchez O."/>
            <person name="Berard A."/>
            <person name="Debelle F."/>
            <person name="Munos S."/>
            <person name="Bendahmane A."/>
            <person name="Berges H."/>
            <person name="Niebel A."/>
            <person name="Buitink J."/>
            <person name="Frugier F."/>
            <person name="Benhamed M."/>
            <person name="Crespi M."/>
            <person name="Gouzy J."/>
            <person name="Gamas P."/>
        </authorList>
    </citation>
    <scope>NUCLEOTIDE SEQUENCE [LARGE SCALE GENOMIC DNA]</scope>
    <source>
        <strain evidence="6">cv. Jemalong A17</strain>
    </source>
</reference>
<keyword evidence="1" id="KW-1133">Transmembrane helix</keyword>
<keyword evidence="3" id="KW-0808">Transferase</keyword>
<sequence>MASSFDETKLWGCFLVSIGSIFFAGYFFLALFSKLLPPSQIPLIPSFQNDWYYCFLVPLTLPIFVVVVYFHWLSMKTFKHA</sequence>
<keyword evidence="1 2" id="KW-0812">Transmembrane</keyword>
<dbReference type="Gramene" id="rna43262">
    <property type="protein sequence ID" value="RHN48533.1"/>
    <property type="gene ID" value="gene43262"/>
</dbReference>
<dbReference type="PaxDb" id="3880-AES81920"/>
<evidence type="ECO:0000313" key="4">
    <source>
        <dbReference type="EnsemblPlants" id="AES81920"/>
    </source>
</evidence>
<keyword evidence="5" id="KW-1185">Reference proteome</keyword>
<protein>
    <submittedName>
        <fullName evidence="3">Putative phosphatidylinositol N-acetylglucosaminyltransferase subunit Y</fullName>
    </submittedName>
    <submittedName>
        <fullName evidence="2">Transmembrane protein, putative</fullName>
    </submittedName>
</protein>
<feature type="transmembrane region" description="Helical" evidence="1">
    <location>
        <begin position="12"/>
        <end position="32"/>
    </location>
</feature>
<name>G7L3Y1_MEDTR</name>
<reference evidence="3" key="5">
    <citation type="journal article" date="2018" name="Nat. Plants">
        <title>Whole-genome landscape of Medicago truncatula symbiotic genes.</title>
        <authorList>
            <person name="Pecrix Y."/>
            <person name="Gamas P."/>
            <person name="Carrere S."/>
        </authorList>
    </citation>
    <scope>NUCLEOTIDE SEQUENCE</scope>
    <source>
        <tissue evidence="3">Leaves</tissue>
    </source>
</reference>
<dbReference type="InterPro" id="IPR029164">
    <property type="entry name" value="PIG-Y"/>
</dbReference>
<dbReference type="eggNOG" id="ENOG502S9T7">
    <property type="taxonomic scope" value="Eukaryota"/>
</dbReference>
<dbReference type="EMBL" id="PSQE01000007">
    <property type="protein sequence ID" value="RHN48533.1"/>
    <property type="molecule type" value="Genomic_DNA"/>
</dbReference>
<dbReference type="EnsemblPlants" id="AES81920">
    <property type="protein sequence ID" value="AES81920"/>
    <property type="gene ID" value="MTR_7g102340"/>
</dbReference>
<dbReference type="HOGENOM" id="CLU_176524_0_0_1"/>
<reference evidence="4" key="3">
    <citation type="submission" date="2015-04" db="UniProtKB">
        <authorList>
            <consortium name="EnsemblPlants"/>
        </authorList>
    </citation>
    <scope>IDENTIFICATION</scope>
    <source>
        <strain evidence="4">cv. Jemalong A17</strain>
    </source>
</reference>
<gene>
    <name evidence="2" type="ordered locus">MTR_7g102340</name>
    <name evidence="3" type="ORF">MtrunA17_Chr7g0264811</name>
</gene>
<reference evidence="2 5" key="1">
    <citation type="journal article" date="2011" name="Nature">
        <title>The Medicago genome provides insight into the evolution of rhizobial symbioses.</title>
        <authorList>
            <person name="Young N.D."/>
            <person name="Debelle F."/>
            <person name="Oldroyd G.E."/>
            <person name="Geurts R."/>
            <person name="Cannon S.B."/>
            <person name="Udvardi M.K."/>
            <person name="Benedito V.A."/>
            <person name="Mayer K.F."/>
            <person name="Gouzy J."/>
            <person name="Schoof H."/>
            <person name="Van de Peer Y."/>
            <person name="Proost S."/>
            <person name="Cook D.R."/>
            <person name="Meyers B.C."/>
            <person name="Spannagl M."/>
            <person name="Cheung F."/>
            <person name="De Mita S."/>
            <person name="Krishnakumar V."/>
            <person name="Gundlach H."/>
            <person name="Zhou S."/>
            <person name="Mudge J."/>
            <person name="Bharti A.K."/>
            <person name="Murray J.D."/>
            <person name="Naoumkina M.A."/>
            <person name="Rosen B."/>
            <person name="Silverstein K.A."/>
            <person name="Tang H."/>
            <person name="Rombauts S."/>
            <person name="Zhao P.X."/>
            <person name="Zhou P."/>
            <person name="Barbe V."/>
            <person name="Bardou P."/>
            <person name="Bechner M."/>
            <person name="Bellec A."/>
            <person name="Berger A."/>
            <person name="Berges H."/>
            <person name="Bidwell S."/>
            <person name="Bisseling T."/>
            <person name="Choisne N."/>
            <person name="Couloux A."/>
            <person name="Denny R."/>
            <person name="Deshpande S."/>
            <person name="Dai X."/>
            <person name="Doyle J.J."/>
            <person name="Dudez A.M."/>
            <person name="Farmer A.D."/>
            <person name="Fouteau S."/>
            <person name="Franken C."/>
            <person name="Gibelin C."/>
            <person name="Gish J."/>
            <person name="Goldstein S."/>
            <person name="Gonzalez A.J."/>
            <person name="Green P.J."/>
            <person name="Hallab A."/>
            <person name="Hartog M."/>
            <person name="Hua A."/>
            <person name="Humphray S.J."/>
            <person name="Jeong D.H."/>
            <person name="Jing Y."/>
            <person name="Jocker A."/>
            <person name="Kenton S.M."/>
            <person name="Kim D.J."/>
            <person name="Klee K."/>
            <person name="Lai H."/>
            <person name="Lang C."/>
            <person name="Lin S."/>
            <person name="Macmil S.L."/>
            <person name="Magdelenat G."/>
            <person name="Matthews L."/>
            <person name="McCorrison J."/>
            <person name="Monaghan E.L."/>
            <person name="Mun J.H."/>
            <person name="Najar F.Z."/>
            <person name="Nicholson C."/>
            <person name="Noirot C."/>
            <person name="O'Bleness M."/>
            <person name="Paule C.R."/>
            <person name="Poulain J."/>
            <person name="Prion F."/>
            <person name="Qin B."/>
            <person name="Qu C."/>
            <person name="Retzel E.F."/>
            <person name="Riddle C."/>
            <person name="Sallet E."/>
            <person name="Samain S."/>
            <person name="Samson N."/>
            <person name="Sanders I."/>
            <person name="Saurat O."/>
            <person name="Scarpelli C."/>
            <person name="Schiex T."/>
            <person name="Segurens B."/>
            <person name="Severin A.J."/>
            <person name="Sherrier D.J."/>
            <person name="Shi R."/>
            <person name="Sims S."/>
            <person name="Singer S.R."/>
            <person name="Sinharoy S."/>
            <person name="Sterck L."/>
            <person name="Viollet A."/>
            <person name="Wang B.B."/>
            <person name="Wang K."/>
            <person name="Wang M."/>
            <person name="Wang X."/>
            <person name="Warfsmann J."/>
            <person name="Weissenbach J."/>
            <person name="White D.D."/>
            <person name="White J.D."/>
            <person name="Wiley G.B."/>
            <person name="Wincker P."/>
            <person name="Xing Y."/>
            <person name="Yang L."/>
            <person name="Yao Z."/>
            <person name="Ying F."/>
            <person name="Zhai J."/>
            <person name="Zhou L."/>
            <person name="Zuber A."/>
            <person name="Denarie J."/>
            <person name="Dixon R.A."/>
            <person name="May G.D."/>
            <person name="Schwartz D.C."/>
            <person name="Rogers J."/>
            <person name="Quetier F."/>
            <person name="Town C.D."/>
            <person name="Roe B.A."/>
        </authorList>
    </citation>
    <scope>NUCLEOTIDE SEQUENCE [LARGE SCALE GENOMIC DNA]</scope>
    <source>
        <strain evidence="2">A17</strain>
        <strain evidence="4 5">cv. Jemalong A17</strain>
    </source>
</reference>
<dbReference type="STRING" id="3880.G7L3Y1"/>